<keyword evidence="3" id="KW-0675">Receptor</keyword>
<dbReference type="InterPro" id="IPR035897">
    <property type="entry name" value="Toll_tir_struct_dom_sf"/>
</dbReference>
<keyword evidence="4" id="KW-1185">Reference proteome</keyword>
<dbReference type="AlphaFoldDB" id="A0A6C1AZD5"/>
<keyword evidence="1" id="KW-0812">Transmembrane</keyword>
<name>A0A6C1AZD5_9RHOO</name>
<keyword evidence="1" id="KW-1133">Transmembrane helix</keyword>
<evidence type="ECO:0000259" key="2">
    <source>
        <dbReference type="PROSITE" id="PS50104"/>
    </source>
</evidence>
<feature type="transmembrane region" description="Helical" evidence="1">
    <location>
        <begin position="202"/>
        <end position="223"/>
    </location>
</feature>
<proteinExistence type="predicted"/>
<dbReference type="PROSITE" id="PS50104">
    <property type="entry name" value="TIR"/>
    <property type="match status" value="1"/>
</dbReference>
<protein>
    <submittedName>
        <fullName evidence="3">Toll/interleukin-1 receptor domain-containing protein</fullName>
    </submittedName>
</protein>
<organism evidence="3 4">
    <name type="scientific">Nitrogeniibacter mangrovi</name>
    <dbReference type="NCBI Taxonomy" id="2016596"/>
    <lineage>
        <taxon>Bacteria</taxon>
        <taxon>Pseudomonadati</taxon>
        <taxon>Pseudomonadota</taxon>
        <taxon>Betaproteobacteria</taxon>
        <taxon>Rhodocyclales</taxon>
        <taxon>Zoogloeaceae</taxon>
        <taxon>Nitrogeniibacter</taxon>
    </lineage>
</organism>
<dbReference type="KEGG" id="azq:G3580_03060"/>
<gene>
    <name evidence="3" type="ORF">G3580_03060</name>
</gene>
<sequence length="247" mass="27437">MASIFISYRRDDSAGYAGRLEDDLNERFGDAHVFRDREIPAGVDFADHLNRRLDGADAVLVVIGRDWLDATDASGVRRLDHPADWVRREIERALALERLVVPVLVDGAHMPWPDQLPDDIAPLAGRQAVTLSDAHWREGVDALTDQLARQLPELAAARRLRPPSSAQAVSDLVRDQLERMGRSSPRRDGLGLAMGRWAAGRLGKLFSTVVMFVVVYLFIRALGGATANQLLDRVIDTTVLQARNILY</sequence>
<accession>A0A6C1AZD5</accession>
<keyword evidence="1" id="KW-0472">Membrane</keyword>
<dbReference type="EMBL" id="CP048836">
    <property type="protein sequence ID" value="QID16697.1"/>
    <property type="molecule type" value="Genomic_DNA"/>
</dbReference>
<dbReference type="Pfam" id="PF13676">
    <property type="entry name" value="TIR_2"/>
    <property type="match status" value="1"/>
</dbReference>
<evidence type="ECO:0000313" key="3">
    <source>
        <dbReference type="EMBL" id="QID16697.1"/>
    </source>
</evidence>
<dbReference type="InterPro" id="IPR000157">
    <property type="entry name" value="TIR_dom"/>
</dbReference>
<feature type="domain" description="TIR" evidence="2">
    <location>
        <begin position="1"/>
        <end position="151"/>
    </location>
</feature>
<dbReference type="Gene3D" id="3.40.50.10140">
    <property type="entry name" value="Toll/interleukin-1 receptor homology (TIR) domain"/>
    <property type="match status" value="1"/>
</dbReference>
<dbReference type="GO" id="GO:0007165">
    <property type="term" value="P:signal transduction"/>
    <property type="evidence" value="ECO:0007669"/>
    <property type="project" value="InterPro"/>
</dbReference>
<reference evidence="3 4" key="1">
    <citation type="submission" date="2020-02" db="EMBL/GenBank/DDBJ databases">
        <title>Nitrogenibacter mangrovi gen. nov., sp. nov. isolated from mangrove sediment, a denitrifying betaproteobacterium.</title>
        <authorList>
            <person name="Liao H."/>
            <person name="Tian Y."/>
        </authorList>
    </citation>
    <scope>NUCLEOTIDE SEQUENCE [LARGE SCALE GENOMIC DNA]</scope>
    <source>
        <strain evidence="3 4">M9-3-2</strain>
    </source>
</reference>
<dbReference type="RefSeq" id="WP_173763865.1">
    <property type="nucleotide sequence ID" value="NZ_CP048836.1"/>
</dbReference>
<dbReference type="SUPFAM" id="SSF52200">
    <property type="entry name" value="Toll/Interleukin receptor TIR domain"/>
    <property type="match status" value="1"/>
</dbReference>
<dbReference type="Proteomes" id="UP000501991">
    <property type="component" value="Chromosome"/>
</dbReference>
<evidence type="ECO:0000313" key="4">
    <source>
        <dbReference type="Proteomes" id="UP000501991"/>
    </source>
</evidence>
<evidence type="ECO:0000256" key="1">
    <source>
        <dbReference type="SAM" id="Phobius"/>
    </source>
</evidence>